<proteinExistence type="predicted"/>
<protein>
    <submittedName>
        <fullName evidence="1">Integrase</fullName>
    </submittedName>
</protein>
<dbReference type="EMBL" id="VOTT01000029">
    <property type="protein sequence ID" value="MPU48086.1"/>
    <property type="molecule type" value="Genomic_DNA"/>
</dbReference>
<gene>
    <name evidence="1" type="ORF">FVB16_04300</name>
</gene>
<comment type="caution">
    <text evidence="1">The sequence shown here is derived from an EMBL/GenBank/DDBJ whole genome shotgun (WGS) entry which is preliminary data.</text>
</comment>
<dbReference type="AlphaFoldDB" id="A0A5C8YP93"/>
<evidence type="ECO:0000313" key="1">
    <source>
        <dbReference type="EMBL" id="MPU48086.1"/>
    </source>
</evidence>
<reference evidence="1 2" key="1">
    <citation type="submission" date="2019-08" db="EMBL/GenBank/DDBJ databases">
        <title>Identification of Water Treatment Resistant and Multidrug Resistant Urinary Pathogenic Escherichia coli in Wastewater.</title>
        <authorList>
            <person name="Neumann N."/>
        </authorList>
    </citation>
    <scope>NUCLEOTIDE SEQUENCE [LARGE SCALE GENOMIC DNA]</scope>
    <source>
        <strain evidence="1 2">WU2356</strain>
    </source>
</reference>
<name>A0A5C8YP93_ECOLX</name>
<sequence>MVNRMRSIVRTATDESGKFRTGVLEAALAHSKKDEIIAAYNRPEYLAERVILMQWWSDYVIAQKFKAIAA</sequence>
<dbReference type="Proteomes" id="UP000392867">
    <property type="component" value="Unassembled WGS sequence"/>
</dbReference>
<organism evidence="1 2">
    <name type="scientific">Escherichia coli</name>
    <dbReference type="NCBI Taxonomy" id="562"/>
    <lineage>
        <taxon>Bacteria</taxon>
        <taxon>Pseudomonadati</taxon>
        <taxon>Pseudomonadota</taxon>
        <taxon>Gammaproteobacteria</taxon>
        <taxon>Enterobacterales</taxon>
        <taxon>Enterobacteriaceae</taxon>
        <taxon>Escherichia</taxon>
    </lineage>
</organism>
<accession>A0A5C8YP93</accession>
<evidence type="ECO:0000313" key="2">
    <source>
        <dbReference type="Proteomes" id="UP000392867"/>
    </source>
</evidence>